<protein>
    <submittedName>
        <fullName evidence="1">Uncharacterized protein</fullName>
    </submittedName>
</protein>
<proteinExistence type="predicted"/>
<organism evidence="1 2">
    <name type="scientific">Arthrobacter ginsengisoli</name>
    <dbReference type="NCBI Taxonomy" id="1356565"/>
    <lineage>
        <taxon>Bacteria</taxon>
        <taxon>Bacillati</taxon>
        <taxon>Actinomycetota</taxon>
        <taxon>Actinomycetes</taxon>
        <taxon>Micrococcales</taxon>
        <taxon>Micrococcaceae</taxon>
        <taxon>Arthrobacter</taxon>
    </lineage>
</organism>
<keyword evidence="2" id="KW-1185">Reference proteome</keyword>
<name>A0ABU1UBH9_9MICC</name>
<reference evidence="1 2" key="1">
    <citation type="submission" date="2023-07" db="EMBL/GenBank/DDBJ databases">
        <title>Sorghum-associated microbial communities from plants grown in Nebraska, USA.</title>
        <authorList>
            <person name="Schachtman D."/>
        </authorList>
    </citation>
    <scope>NUCLEOTIDE SEQUENCE [LARGE SCALE GENOMIC DNA]</scope>
    <source>
        <strain evidence="1 2">BE167</strain>
    </source>
</reference>
<evidence type="ECO:0000313" key="1">
    <source>
        <dbReference type="EMBL" id="MDR7082563.1"/>
    </source>
</evidence>
<dbReference type="EMBL" id="JAVDVQ010000006">
    <property type="protein sequence ID" value="MDR7082563.1"/>
    <property type="molecule type" value="Genomic_DNA"/>
</dbReference>
<comment type="caution">
    <text evidence="1">The sequence shown here is derived from an EMBL/GenBank/DDBJ whole genome shotgun (WGS) entry which is preliminary data.</text>
</comment>
<sequence>MIRIVEDVIEVRSALFFENLHAIEDLLAEINNVDEETE</sequence>
<evidence type="ECO:0000313" key="2">
    <source>
        <dbReference type="Proteomes" id="UP001252243"/>
    </source>
</evidence>
<gene>
    <name evidence="1" type="ORF">J2X01_001852</name>
</gene>
<dbReference type="Proteomes" id="UP001252243">
    <property type="component" value="Unassembled WGS sequence"/>
</dbReference>
<accession>A0ABU1UBH9</accession>